<feature type="domain" description="Major facilitator superfamily (MFS) profile" evidence="10">
    <location>
        <begin position="103"/>
        <end position="568"/>
    </location>
</feature>
<protein>
    <recommendedName>
        <fullName evidence="10">Major facilitator superfamily (MFS) profile domain-containing protein</fullName>
    </recommendedName>
</protein>
<evidence type="ECO:0000256" key="9">
    <source>
        <dbReference type="SAM" id="SignalP"/>
    </source>
</evidence>
<dbReference type="Gene3D" id="1.20.1250.20">
    <property type="entry name" value="MFS general substrate transporter like domains"/>
    <property type="match status" value="2"/>
</dbReference>
<comment type="caution">
    <text evidence="11">The sequence shown here is derived from an EMBL/GenBank/DDBJ whole genome shotgun (WGS) entry which is preliminary data.</text>
</comment>
<evidence type="ECO:0000259" key="10">
    <source>
        <dbReference type="PROSITE" id="PS50850"/>
    </source>
</evidence>
<dbReference type="InterPro" id="IPR036259">
    <property type="entry name" value="MFS_trans_sf"/>
</dbReference>
<reference evidence="11" key="1">
    <citation type="submission" date="2023-10" db="EMBL/GenBank/DDBJ databases">
        <title>Genome assemblies of two species of porcelain crab, Petrolisthes cinctipes and Petrolisthes manimaculis (Anomura: Porcellanidae).</title>
        <authorList>
            <person name="Angst P."/>
        </authorList>
    </citation>
    <scope>NUCLEOTIDE SEQUENCE</scope>
    <source>
        <strain evidence="11">PB745_01</strain>
        <tissue evidence="11">Gill</tissue>
    </source>
</reference>
<feature type="transmembrane region" description="Helical" evidence="8">
    <location>
        <begin position="245"/>
        <end position="271"/>
    </location>
</feature>
<evidence type="ECO:0000313" key="12">
    <source>
        <dbReference type="Proteomes" id="UP001286313"/>
    </source>
</evidence>
<dbReference type="GO" id="GO:0006820">
    <property type="term" value="P:monoatomic anion transport"/>
    <property type="evidence" value="ECO:0007669"/>
    <property type="project" value="TreeGrafter"/>
</dbReference>
<dbReference type="FunFam" id="1.20.1250.20:FF:000003">
    <property type="entry name" value="Solute carrier family 17 member 3"/>
    <property type="match status" value="1"/>
</dbReference>
<dbReference type="SUPFAM" id="SSF103473">
    <property type="entry name" value="MFS general substrate transporter"/>
    <property type="match status" value="1"/>
</dbReference>
<dbReference type="AlphaFoldDB" id="A0AAE1GAF2"/>
<proteinExistence type="predicted"/>
<feature type="transmembrane region" description="Helical" evidence="8">
    <location>
        <begin position="283"/>
        <end position="303"/>
    </location>
</feature>
<dbReference type="InterPro" id="IPR050382">
    <property type="entry name" value="MFS_Na/Anion_cotransporter"/>
</dbReference>
<evidence type="ECO:0000256" key="1">
    <source>
        <dbReference type="ARBA" id="ARBA00004141"/>
    </source>
</evidence>
<dbReference type="InterPro" id="IPR011701">
    <property type="entry name" value="MFS"/>
</dbReference>
<evidence type="ECO:0000256" key="4">
    <source>
        <dbReference type="ARBA" id="ARBA00022847"/>
    </source>
</evidence>
<feature type="transmembrane region" description="Helical" evidence="8">
    <location>
        <begin position="189"/>
        <end position="208"/>
    </location>
</feature>
<feature type="transmembrane region" description="Helical" evidence="8">
    <location>
        <begin position="540"/>
        <end position="562"/>
    </location>
</feature>
<feature type="transmembrane region" description="Helical" evidence="8">
    <location>
        <begin position="475"/>
        <end position="496"/>
    </location>
</feature>
<feature type="region of interest" description="Disordered" evidence="7">
    <location>
        <begin position="71"/>
        <end position="90"/>
    </location>
</feature>
<feature type="transmembrane region" description="Helical" evidence="8">
    <location>
        <begin position="220"/>
        <end position="239"/>
    </location>
</feature>
<feature type="region of interest" description="Disordered" evidence="7">
    <location>
        <begin position="573"/>
        <end position="610"/>
    </location>
</feature>
<sequence>MLGWVTKNKWSVIHLRLLIISLAPDQQLLRDKFKDGWTFTPLVNQPFIMNPDILSLQEQPLTLDTQVNNKIIPPHQSTTTTTTLPGGNHPHTPQGGCWQVRYTLALLSLMGIALMYAMRVVLSIAIVAMVGSHHHQDPNVSHDTSNVCPATTTTMDAGVNASTHLQYNDTTLMELDLVEAYKFDWDESVQGLILGSFFWGYLVTNIPGGRAAEHFGGKMVFGLGISISALLTLVTPIAARTSVSFLVAVRVMGGLVQGVVFPAINSMIASWVPPLERSRYNTIIYSGFPLGTVLCLPIGGWLSSSSLGWASSFYLFGGLGVVWGLAWFVLIHDRPEKHPRISQKELAHLQAFRGSTKRAEVVALPWREMVKSLPVWGLLMGGLGYDFGFYTLLTELPTYLKNIQHFDMDQNGLMSALPFLAMWLWGYVWGGIMDRFTAKNLMSLRAIRRLSMSVAMYGPMVGLMLMCFVNCNTALAMFVLCASVGISGSANCGFLCSHQDIAPNFAGTLLGLTNTLGSFAGILAPIITGNITENNQTLSAWRTVFLIAVGVYFITCTLYVIFITDKVQPWNEPKKQKGEMNYNGVESGKPFVTEDPKSDGTCKTENGDVQ</sequence>
<accession>A0AAE1GAF2</accession>
<keyword evidence="5 8" id="KW-1133">Transmembrane helix</keyword>
<dbReference type="PANTHER" id="PTHR11662">
    <property type="entry name" value="SOLUTE CARRIER FAMILY 17"/>
    <property type="match status" value="1"/>
</dbReference>
<dbReference type="GO" id="GO:0015293">
    <property type="term" value="F:symporter activity"/>
    <property type="evidence" value="ECO:0007669"/>
    <property type="project" value="UniProtKB-KW"/>
</dbReference>
<dbReference type="GO" id="GO:0016020">
    <property type="term" value="C:membrane"/>
    <property type="evidence" value="ECO:0007669"/>
    <property type="project" value="UniProtKB-SubCell"/>
</dbReference>
<dbReference type="EMBL" id="JAWQEG010000573">
    <property type="protein sequence ID" value="KAK3888260.1"/>
    <property type="molecule type" value="Genomic_DNA"/>
</dbReference>
<evidence type="ECO:0000256" key="3">
    <source>
        <dbReference type="ARBA" id="ARBA00022692"/>
    </source>
</evidence>
<comment type="subcellular location">
    <subcellularLocation>
        <location evidence="1">Membrane</location>
        <topology evidence="1">Multi-pass membrane protein</topology>
    </subcellularLocation>
</comment>
<feature type="transmembrane region" description="Helical" evidence="8">
    <location>
        <begin position="104"/>
        <end position="130"/>
    </location>
</feature>
<keyword evidence="2" id="KW-0813">Transport</keyword>
<dbReference type="InterPro" id="IPR020846">
    <property type="entry name" value="MFS_dom"/>
</dbReference>
<name>A0AAE1GAF2_PETCI</name>
<feature type="transmembrane region" description="Helical" evidence="8">
    <location>
        <begin position="450"/>
        <end position="469"/>
    </location>
</feature>
<dbReference type="PROSITE" id="PS50850">
    <property type="entry name" value="MFS"/>
    <property type="match status" value="1"/>
</dbReference>
<feature type="transmembrane region" description="Helical" evidence="8">
    <location>
        <begin position="413"/>
        <end position="430"/>
    </location>
</feature>
<feature type="transmembrane region" description="Helical" evidence="8">
    <location>
        <begin position="508"/>
        <end position="528"/>
    </location>
</feature>
<dbReference type="Proteomes" id="UP001286313">
    <property type="component" value="Unassembled WGS sequence"/>
</dbReference>
<dbReference type="CDD" id="cd17318">
    <property type="entry name" value="MFS_SLC17"/>
    <property type="match status" value="1"/>
</dbReference>
<keyword evidence="12" id="KW-1185">Reference proteome</keyword>
<feature type="chain" id="PRO_5042251813" description="Major facilitator superfamily (MFS) profile domain-containing protein" evidence="9">
    <location>
        <begin position="24"/>
        <end position="610"/>
    </location>
</feature>
<evidence type="ECO:0000256" key="2">
    <source>
        <dbReference type="ARBA" id="ARBA00022448"/>
    </source>
</evidence>
<gene>
    <name evidence="11" type="ORF">Pcinc_007678</name>
</gene>
<keyword evidence="3 8" id="KW-0812">Transmembrane</keyword>
<keyword evidence="6 8" id="KW-0472">Membrane</keyword>
<feature type="transmembrane region" description="Helical" evidence="8">
    <location>
        <begin position="373"/>
        <end position="393"/>
    </location>
</feature>
<evidence type="ECO:0000256" key="7">
    <source>
        <dbReference type="SAM" id="MobiDB-lite"/>
    </source>
</evidence>
<organism evidence="11 12">
    <name type="scientific">Petrolisthes cinctipes</name>
    <name type="common">Flat porcelain crab</name>
    <dbReference type="NCBI Taxonomy" id="88211"/>
    <lineage>
        <taxon>Eukaryota</taxon>
        <taxon>Metazoa</taxon>
        <taxon>Ecdysozoa</taxon>
        <taxon>Arthropoda</taxon>
        <taxon>Crustacea</taxon>
        <taxon>Multicrustacea</taxon>
        <taxon>Malacostraca</taxon>
        <taxon>Eumalacostraca</taxon>
        <taxon>Eucarida</taxon>
        <taxon>Decapoda</taxon>
        <taxon>Pleocyemata</taxon>
        <taxon>Anomura</taxon>
        <taxon>Galatheoidea</taxon>
        <taxon>Porcellanidae</taxon>
        <taxon>Petrolisthes</taxon>
    </lineage>
</organism>
<evidence type="ECO:0000313" key="11">
    <source>
        <dbReference type="EMBL" id="KAK3888260.1"/>
    </source>
</evidence>
<keyword evidence="4" id="KW-0769">Symport</keyword>
<evidence type="ECO:0000256" key="8">
    <source>
        <dbReference type="SAM" id="Phobius"/>
    </source>
</evidence>
<evidence type="ECO:0000256" key="5">
    <source>
        <dbReference type="ARBA" id="ARBA00022989"/>
    </source>
</evidence>
<keyword evidence="9" id="KW-0732">Signal</keyword>
<evidence type="ECO:0000256" key="6">
    <source>
        <dbReference type="ARBA" id="ARBA00023136"/>
    </source>
</evidence>
<dbReference type="Pfam" id="PF07690">
    <property type="entry name" value="MFS_1"/>
    <property type="match status" value="1"/>
</dbReference>
<feature type="signal peptide" evidence="9">
    <location>
        <begin position="1"/>
        <end position="23"/>
    </location>
</feature>
<dbReference type="PANTHER" id="PTHR11662:SF399">
    <property type="entry name" value="FI19708P1-RELATED"/>
    <property type="match status" value="1"/>
</dbReference>
<feature type="transmembrane region" description="Helical" evidence="8">
    <location>
        <begin position="309"/>
        <end position="330"/>
    </location>
</feature>
<feature type="compositionally biased region" description="Basic and acidic residues" evidence="7">
    <location>
        <begin position="592"/>
        <end position="610"/>
    </location>
</feature>